<protein>
    <submittedName>
        <fullName evidence="2">Uncharacterized protein</fullName>
    </submittedName>
</protein>
<sequence length="140" mass="14573">MSLGSRQNFDASGVHCRLLARLDSAPLCGILLASGGSPITVCATPLVHGHSVGFHTPNSSSVPSMAPSRFASPFFSASATMSIAEQKSFERFVRLVPPRFDGSQATRYMPPSVARGILEGARSGTKGEAQRARGSAHGGS</sequence>
<comment type="caution">
    <text evidence="2">The sequence shown here is derived from an EMBL/GenBank/DDBJ whole genome shotgun (WGS) entry which is preliminary data.</text>
</comment>
<name>A0A9J5X0P8_SOLCO</name>
<proteinExistence type="predicted"/>
<reference evidence="2 3" key="1">
    <citation type="submission" date="2020-09" db="EMBL/GenBank/DDBJ databases">
        <title>De no assembly of potato wild relative species, Solanum commersonii.</title>
        <authorList>
            <person name="Cho K."/>
        </authorList>
    </citation>
    <scope>NUCLEOTIDE SEQUENCE [LARGE SCALE GENOMIC DNA]</scope>
    <source>
        <strain evidence="2">LZ3.2</strain>
        <tissue evidence="2">Leaf</tissue>
    </source>
</reference>
<dbReference type="Proteomes" id="UP000824120">
    <property type="component" value="Chromosome 10"/>
</dbReference>
<evidence type="ECO:0000313" key="3">
    <source>
        <dbReference type="Proteomes" id="UP000824120"/>
    </source>
</evidence>
<dbReference type="OrthoDB" id="1939135at2759"/>
<evidence type="ECO:0000256" key="1">
    <source>
        <dbReference type="SAM" id="MobiDB-lite"/>
    </source>
</evidence>
<organism evidence="2 3">
    <name type="scientific">Solanum commersonii</name>
    <name type="common">Commerson's wild potato</name>
    <name type="synonym">Commerson's nightshade</name>
    <dbReference type="NCBI Taxonomy" id="4109"/>
    <lineage>
        <taxon>Eukaryota</taxon>
        <taxon>Viridiplantae</taxon>
        <taxon>Streptophyta</taxon>
        <taxon>Embryophyta</taxon>
        <taxon>Tracheophyta</taxon>
        <taxon>Spermatophyta</taxon>
        <taxon>Magnoliopsida</taxon>
        <taxon>eudicotyledons</taxon>
        <taxon>Gunneridae</taxon>
        <taxon>Pentapetalae</taxon>
        <taxon>asterids</taxon>
        <taxon>lamiids</taxon>
        <taxon>Solanales</taxon>
        <taxon>Solanaceae</taxon>
        <taxon>Solanoideae</taxon>
        <taxon>Solaneae</taxon>
        <taxon>Solanum</taxon>
    </lineage>
</organism>
<evidence type="ECO:0000313" key="2">
    <source>
        <dbReference type="EMBL" id="KAG5581554.1"/>
    </source>
</evidence>
<feature type="region of interest" description="Disordered" evidence="1">
    <location>
        <begin position="119"/>
        <end position="140"/>
    </location>
</feature>
<dbReference type="EMBL" id="JACXVP010000010">
    <property type="protein sequence ID" value="KAG5581554.1"/>
    <property type="molecule type" value="Genomic_DNA"/>
</dbReference>
<gene>
    <name evidence="2" type="ORF">H5410_052181</name>
</gene>
<dbReference type="AlphaFoldDB" id="A0A9J5X0P8"/>
<keyword evidence="3" id="KW-1185">Reference proteome</keyword>
<accession>A0A9J5X0P8</accession>